<evidence type="ECO:0000256" key="1">
    <source>
        <dbReference type="SAM" id="MobiDB-lite"/>
    </source>
</evidence>
<feature type="region of interest" description="Disordered" evidence="1">
    <location>
        <begin position="1"/>
        <end position="84"/>
    </location>
</feature>
<organism evidence="2 3">
    <name type="scientific">Hyphantria cunea granulovirus</name>
    <dbReference type="NCBI Taxonomy" id="307448"/>
    <lineage>
        <taxon>Viruses</taxon>
        <taxon>Viruses incertae sedis</taxon>
        <taxon>Naldaviricetes</taxon>
        <taxon>Lefavirales</taxon>
        <taxon>Baculoviridae</taxon>
        <taxon>Betabaculovirus</taxon>
        <taxon>Betabaculovirus hycuneae</taxon>
    </lineage>
</organism>
<dbReference type="Proteomes" id="UP000831479">
    <property type="component" value="Segment"/>
</dbReference>
<feature type="compositionally biased region" description="Pro residues" evidence="1">
    <location>
        <begin position="52"/>
        <end position="61"/>
    </location>
</feature>
<accession>A0AAE6D0F9</accession>
<name>A0AAE6D0F9_9BBAC</name>
<keyword evidence="3" id="KW-1185">Reference proteome</keyword>
<proteinExistence type="predicted"/>
<evidence type="ECO:0000313" key="3">
    <source>
        <dbReference type="Proteomes" id="UP000831479"/>
    </source>
</evidence>
<dbReference type="EMBL" id="MH923363">
    <property type="protein sequence ID" value="QBQ01578.1"/>
    <property type="molecule type" value="Genomic_DNA"/>
</dbReference>
<evidence type="ECO:0000313" key="2">
    <source>
        <dbReference type="EMBL" id="QBQ01578.1"/>
    </source>
</evidence>
<gene>
    <name evidence="2" type="ORF">HycuGV_00025</name>
</gene>
<protein>
    <submittedName>
        <fullName evidence="2">PlxyGVORF25-like protein</fullName>
    </submittedName>
</protein>
<feature type="compositionally biased region" description="Polar residues" evidence="1">
    <location>
        <begin position="71"/>
        <end position="84"/>
    </location>
</feature>
<reference evidence="2" key="1">
    <citation type="journal article" date="2019" name="Genomics">
        <title>Genome sequence analysis and organization of the Hyphantria cunea granulovirus (HycuGV-Hc1) from Turkey.</title>
        <authorList>
            <person name="Gencer D."/>
            <person name="Bayramoglu Z."/>
            <person name="Nalcacioglu R."/>
            <person name="Demirbag Z."/>
            <person name="Demir I."/>
        </authorList>
    </citation>
    <scope>NUCLEOTIDE SEQUENCE</scope>
    <source>
        <strain evidence="2">Hc1</strain>
    </source>
</reference>
<feature type="compositionally biased region" description="Acidic residues" evidence="1">
    <location>
        <begin position="32"/>
        <end position="43"/>
    </location>
</feature>
<sequence length="267" mass="30023">MSSLQFAEHETTRSDPLFYSNSPLEAANSEHNDDDNLNDDEINMSDIEIRPLPSPSPPPLLLSPQLPITPRVSSTASTKKKNGSSGITIDCIIETLNVVSESDDIDYIKTKLEHLKRLCANRSVIRKRNLNRNKNGALLKSYVHIYCGHYSNLKVIGFYNNSHKQPQKIKDLLPVFTIDAGLKSEKNATKIVAHLKTAADAYLYTKRGLHKKHQLIHKNKLIPCFRLLKRYCTTTGLNVLYDNSSDAETFAKEMPDSDVDTNVDTNV</sequence>